<keyword evidence="1" id="KW-1133">Transmembrane helix</keyword>
<dbReference type="KEGG" id="cprt:FIC82_002880"/>
<feature type="transmembrane region" description="Helical" evidence="1">
    <location>
        <begin position="108"/>
        <end position="129"/>
    </location>
</feature>
<dbReference type="AlphaFoldDB" id="A0A6M5UD81"/>
<proteinExistence type="predicted"/>
<keyword evidence="1" id="KW-0472">Membrane</keyword>
<keyword evidence="1" id="KW-0812">Transmembrane</keyword>
<dbReference type="EMBL" id="CP052757">
    <property type="protein sequence ID" value="QJW35301.1"/>
    <property type="molecule type" value="Genomic_DNA"/>
</dbReference>
<sequence length="153" mass="16364">MLRLRVDLLLPRVSTADVRQRAAELPRRGQEVRVRVRGDVLVARRWVNGVHATGHSVLRARLTEEPDGVRVRGAVTPSELDLVMVATWLAAAGGLATLGAVYQSGVAWLVALIPLAFGAVFAAWLPGAARAGHDVLLRTLAGLGERADPDGLR</sequence>
<evidence type="ECO:0000313" key="2">
    <source>
        <dbReference type="EMBL" id="QJW35301.1"/>
    </source>
</evidence>
<dbReference type="RefSeq" id="WP_154797482.1">
    <property type="nucleotide sequence ID" value="NZ_CP052757.1"/>
</dbReference>
<evidence type="ECO:0000256" key="1">
    <source>
        <dbReference type="SAM" id="Phobius"/>
    </source>
</evidence>
<feature type="transmembrane region" description="Helical" evidence="1">
    <location>
        <begin position="80"/>
        <end position="102"/>
    </location>
</feature>
<evidence type="ECO:0000313" key="3">
    <source>
        <dbReference type="Proteomes" id="UP000451354"/>
    </source>
</evidence>
<accession>A0A6M5UD81</accession>
<name>A0A6M5UD81_9MICO</name>
<keyword evidence="3" id="KW-1185">Reference proteome</keyword>
<organism evidence="2 3">
    <name type="scientific">Cellulosimicrobium protaetiae</name>
    <dbReference type="NCBI Taxonomy" id="2587808"/>
    <lineage>
        <taxon>Bacteria</taxon>
        <taxon>Bacillati</taxon>
        <taxon>Actinomycetota</taxon>
        <taxon>Actinomycetes</taxon>
        <taxon>Micrococcales</taxon>
        <taxon>Promicromonosporaceae</taxon>
        <taxon>Cellulosimicrobium</taxon>
    </lineage>
</organism>
<reference evidence="2 3" key="1">
    <citation type="journal article" date="2022" name="Int. J. Syst. Evol. Microbiol.">
        <title>Cellulosimicrobium protaetiae sp. nov., isolated from the gut of the larva of Protaetia brevitarsis seulensis.</title>
        <authorList>
            <person name="Le Han H."/>
            <person name="Nguyen T.T.H."/>
            <person name="Li Z."/>
            <person name="Shin N.R."/>
            <person name="Kim S.G."/>
        </authorList>
    </citation>
    <scope>NUCLEOTIDE SEQUENCE [LARGE SCALE GENOMIC DNA]</scope>
    <source>
        <strain evidence="2 3">BI34</strain>
    </source>
</reference>
<protein>
    <submittedName>
        <fullName evidence="2">Uncharacterized protein</fullName>
    </submittedName>
</protein>
<dbReference type="OrthoDB" id="5146615at2"/>
<gene>
    <name evidence="2" type="ORF">FIC82_002880</name>
</gene>
<dbReference type="Proteomes" id="UP000451354">
    <property type="component" value="Chromosome"/>
</dbReference>